<accession>A0AC59Z630</accession>
<name>A0AC59Z630_RANTA</name>
<sequence length="73" mass="7825">VHMCPPSPPPRVSACSQQVHIGPFTPAQGECLLTAGSRVPPSRPHRVTPRSQQVNICPFTPSQGDPSTHSRFA</sequence>
<feature type="non-terminal residue" evidence="1">
    <location>
        <position position="1"/>
    </location>
</feature>
<protein>
    <submittedName>
        <fullName evidence="1">Uncharacterized protein</fullName>
    </submittedName>
</protein>
<evidence type="ECO:0000313" key="2">
    <source>
        <dbReference type="Proteomes" id="UP001162501"/>
    </source>
</evidence>
<evidence type="ECO:0000313" key="1">
    <source>
        <dbReference type="EMBL" id="CAN0261193.1"/>
    </source>
</evidence>
<feature type="non-terminal residue" evidence="1">
    <location>
        <position position="73"/>
    </location>
</feature>
<reference evidence="1" key="2">
    <citation type="submission" date="2025-03" db="EMBL/GenBank/DDBJ databases">
        <authorList>
            <consortium name="ELIXIR-Norway"/>
            <consortium name="Elixir Norway"/>
        </authorList>
    </citation>
    <scope>NUCLEOTIDE SEQUENCE</scope>
</reference>
<organism evidence="1 2">
    <name type="scientific">Rangifer tarandus platyrhynchus</name>
    <name type="common">Svalbard reindeer</name>
    <dbReference type="NCBI Taxonomy" id="3082113"/>
    <lineage>
        <taxon>Eukaryota</taxon>
        <taxon>Metazoa</taxon>
        <taxon>Chordata</taxon>
        <taxon>Craniata</taxon>
        <taxon>Vertebrata</taxon>
        <taxon>Euteleostomi</taxon>
        <taxon>Mammalia</taxon>
        <taxon>Eutheria</taxon>
        <taxon>Laurasiatheria</taxon>
        <taxon>Artiodactyla</taxon>
        <taxon>Ruminantia</taxon>
        <taxon>Pecora</taxon>
        <taxon>Cervidae</taxon>
        <taxon>Odocoileinae</taxon>
        <taxon>Rangifer</taxon>
    </lineage>
</organism>
<gene>
    <name evidence="1" type="ORF">MRATA1EN22A_LOCUS14502</name>
</gene>
<reference evidence="1" key="1">
    <citation type="submission" date="2023-05" db="EMBL/GenBank/DDBJ databases">
        <authorList>
            <consortium name="ELIXIR-Norway"/>
        </authorList>
    </citation>
    <scope>NUCLEOTIDE SEQUENCE</scope>
</reference>
<dbReference type="Proteomes" id="UP001162501">
    <property type="component" value="Chromosome 25"/>
</dbReference>
<proteinExistence type="predicted"/>
<dbReference type="EMBL" id="OX596109">
    <property type="protein sequence ID" value="CAN0261193.1"/>
    <property type="molecule type" value="Genomic_DNA"/>
</dbReference>